<dbReference type="Gene3D" id="3.40.47.10">
    <property type="match status" value="2"/>
</dbReference>
<keyword evidence="2 5" id="KW-0808">Transferase</keyword>
<evidence type="ECO:0000256" key="2">
    <source>
        <dbReference type="ARBA" id="ARBA00022679"/>
    </source>
</evidence>
<keyword evidence="9" id="KW-1185">Reference proteome</keyword>
<protein>
    <submittedName>
        <fullName evidence="8">Acetyl-CoA acetyltransferase</fullName>
        <ecNumber evidence="8">2.3.1.9</ecNumber>
    </submittedName>
</protein>
<evidence type="ECO:0000259" key="7">
    <source>
        <dbReference type="Pfam" id="PF02803"/>
    </source>
</evidence>
<gene>
    <name evidence="8" type="ORF">ATN84_02610</name>
</gene>
<dbReference type="PANTHER" id="PTHR43365">
    <property type="entry name" value="BLR7806 PROTEIN"/>
    <property type="match status" value="1"/>
</dbReference>
<dbReference type="Proteomes" id="UP000070107">
    <property type="component" value="Unassembled WGS sequence"/>
</dbReference>
<dbReference type="Pfam" id="PF00108">
    <property type="entry name" value="Thiolase_N"/>
    <property type="match status" value="1"/>
</dbReference>
<organism evidence="8 9">
    <name type="scientific">Paramesorhizobium deserti</name>
    <dbReference type="NCBI Taxonomy" id="1494590"/>
    <lineage>
        <taxon>Bacteria</taxon>
        <taxon>Pseudomonadati</taxon>
        <taxon>Pseudomonadota</taxon>
        <taxon>Alphaproteobacteria</taxon>
        <taxon>Hyphomicrobiales</taxon>
        <taxon>Phyllobacteriaceae</taxon>
        <taxon>Paramesorhizobium</taxon>
    </lineage>
</organism>
<dbReference type="RefSeq" id="WP_068879961.1">
    <property type="nucleotide sequence ID" value="NZ_LNTU01000001.1"/>
</dbReference>
<comment type="caution">
    <text evidence="8">The sequence shown here is derived from an EMBL/GenBank/DDBJ whole genome shotgun (WGS) entry which is preliminary data.</text>
</comment>
<dbReference type="InterPro" id="IPR020610">
    <property type="entry name" value="Thiolase_AS"/>
</dbReference>
<sequence>MAEAYIYDHVRTPRGRGKKDGSLHEVPAVRLGAKVLEALRDRNGLDTSQVDDIIYGCVDPVGEAGAVIPRSSAFEAGYDFKAPGMQISRFCASGLDAVNFAAAKIAQGADDIVIAGGVESMSRVGMGMSGGAWYMDPSVGLPGYFMPQGVSADLIATKYGFSRDDVDAYAVESQKRAAKAWEKGYFKNSVIPVKDQNGLTILDRDETIRPGTDMQALAALNPSFVMPGEMGGFDAVGIQAHPDVEAVNHVHHAGNSSGIVDGAAGVLLGSRKAGKTLGLKPRARIRTFANIGSEPALMLTGPVDVTEKLLKRSKMKLSDIDLFELNEAFAAVVLRYMQAFDIPHDRINVNGGAIAMGHPLGATGAMILGTVLDELERRDLNTALVTLCIGAGMGTATIIERV</sequence>
<dbReference type="GO" id="GO:0003985">
    <property type="term" value="F:acetyl-CoA C-acetyltransferase activity"/>
    <property type="evidence" value="ECO:0007669"/>
    <property type="project" value="UniProtKB-EC"/>
</dbReference>
<dbReference type="CDD" id="cd00751">
    <property type="entry name" value="thiolase"/>
    <property type="match status" value="1"/>
</dbReference>
<feature type="domain" description="Thiolase N-terminal" evidence="6">
    <location>
        <begin position="6"/>
        <end position="230"/>
    </location>
</feature>
<dbReference type="EMBL" id="LNTU01000001">
    <property type="protein sequence ID" value="KXF78692.1"/>
    <property type="molecule type" value="Genomic_DNA"/>
</dbReference>
<keyword evidence="3 5" id="KW-0012">Acyltransferase</keyword>
<dbReference type="SUPFAM" id="SSF53901">
    <property type="entry name" value="Thiolase-like"/>
    <property type="match status" value="2"/>
</dbReference>
<evidence type="ECO:0000313" key="9">
    <source>
        <dbReference type="Proteomes" id="UP000070107"/>
    </source>
</evidence>
<dbReference type="PIRSF" id="PIRSF000429">
    <property type="entry name" value="Ac-CoA_Ac_transf"/>
    <property type="match status" value="1"/>
</dbReference>
<dbReference type="NCBIfam" id="TIGR01930">
    <property type="entry name" value="AcCoA-C-Actrans"/>
    <property type="match status" value="1"/>
</dbReference>
<feature type="active site" description="Proton acceptor" evidence="4">
    <location>
        <position position="358"/>
    </location>
</feature>
<dbReference type="PANTHER" id="PTHR43365:SF1">
    <property type="entry name" value="ACETYL-COA C-ACYLTRANSFERASE"/>
    <property type="match status" value="1"/>
</dbReference>
<feature type="active site" description="Acyl-thioester intermediate" evidence="4">
    <location>
        <position position="91"/>
    </location>
</feature>
<proteinExistence type="inferred from homology"/>
<dbReference type="InterPro" id="IPR020613">
    <property type="entry name" value="Thiolase_CS"/>
</dbReference>
<dbReference type="Pfam" id="PF02803">
    <property type="entry name" value="Thiolase_C"/>
    <property type="match status" value="1"/>
</dbReference>
<accession>A0A135HZR8</accession>
<comment type="similarity">
    <text evidence="1 5">Belongs to the thiolase-like superfamily. Thiolase family.</text>
</comment>
<feature type="domain" description="Thiolase C-terminal" evidence="7">
    <location>
        <begin position="279"/>
        <end position="401"/>
    </location>
</feature>
<dbReference type="NCBIfam" id="NF006090">
    <property type="entry name" value="PRK08242.1"/>
    <property type="match status" value="1"/>
</dbReference>
<dbReference type="InterPro" id="IPR020617">
    <property type="entry name" value="Thiolase_C"/>
</dbReference>
<dbReference type="InterPro" id="IPR020616">
    <property type="entry name" value="Thiolase_N"/>
</dbReference>
<dbReference type="STRING" id="1494590.ATN84_02610"/>
<name>A0A135HZR8_9HYPH</name>
<evidence type="ECO:0000256" key="4">
    <source>
        <dbReference type="PIRSR" id="PIRSR000429-1"/>
    </source>
</evidence>
<feature type="active site" description="Proton acceptor" evidence="4">
    <location>
        <position position="388"/>
    </location>
</feature>
<dbReference type="PROSITE" id="PS00099">
    <property type="entry name" value="THIOLASE_3"/>
    <property type="match status" value="1"/>
</dbReference>
<dbReference type="OrthoDB" id="9764638at2"/>
<evidence type="ECO:0000313" key="8">
    <source>
        <dbReference type="EMBL" id="KXF78692.1"/>
    </source>
</evidence>
<evidence type="ECO:0000259" key="6">
    <source>
        <dbReference type="Pfam" id="PF00108"/>
    </source>
</evidence>
<evidence type="ECO:0000256" key="5">
    <source>
        <dbReference type="RuleBase" id="RU003557"/>
    </source>
</evidence>
<dbReference type="InterPro" id="IPR020615">
    <property type="entry name" value="Thiolase_acyl_enz_int_AS"/>
</dbReference>
<dbReference type="PROSITE" id="PS00737">
    <property type="entry name" value="THIOLASE_2"/>
    <property type="match status" value="1"/>
</dbReference>
<dbReference type="AlphaFoldDB" id="A0A135HZR8"/>
<dbReference type="InterPro" id="IPR002155">
    <property type="entry name" value="Thiolase"/>
</dbReference>
<dbReference type="PROSITE" id="PS00098">
    <property type="entry name" value="THIOLASE_1"/>
    <property type="match status" value="1"/>
</dbReference>
<dbReference type="InterPro" id="IPR016039">
    <property type="entry name" value="Thiolase-like"/>
</dbReference>
<dbReference type="EC" id="2.3.1.9" evidence="8"/>
<evidence type="ECO:0000256" key="1">
    <source>
        <dbReference type="ARBA" id="ARBA00010982"/>
    </source>
</evidence>
<reference evidence="8 9" key="1">
    <citation type="submission" date="2015-11" db="EMBL/GenBank/DDBJ databases">
        <title>Draft genome sequence of Paramesorhizobium deserti A-3-E, a strain highly resistant to diverse beta-lactam antibiotics.</title>
        <authorList>
            <person name="Lv R."/>
            <person name="Yang X."/>
            <person name="Fang N."/>
            <person name="Guo J."/>
            <person name="Luo X."/>
            <person name="Peng F."/>
            <person name="Yang R."/>
            <person name="Cui Y."/>
            <person name="Fang C."/>
            <person name="Song Y."/>
        </authorList>
    </citation>
    <scope>NUCLEOTIDE SEQUENCE [LARGE SCALE GENOMIC DNA]</scope>
    <source>
        <strain evidence="8 9">A-3-E</strain>
    </source>
</reference>
<evidence type="ECO:0000256" key="3">
    <source>
        <dbReference type="ARBA" id="ARBA00023315"/>
    </source>
</evidence>